<name>A0A369L7X2_9ACTN</name>
<organism evidence="8 9">
    <name type="scientific">Senegalimassilia anaerobia</name>
    <dbReference type="NCBI Taxonomy" id="1473216"/>
    <lineage>
        <taxon>Bacteria</taxon>
        <taxon>Bacillati</taxon>
        <taxon>Actinomycetota</taxon>
        <taxon>Coriobacteriia</taxon>
        <taxon>Coriobacteriales</taxon>
        <taxon>Coriobacteriaceae</taxon>
        <taxon>Senegalimassilia</taxon>
    </lineage>
</organism>
<evidence type="ECO:0000256" key="5">
    <source>
        <dbReference type="ARBA" id="ARBA00023125"/>
    </source>
</evidence>
<dbReference type="InterPro" id="IPR000212">
    <property type="entry name" value="DNA_helicase_UvrD/REP"/>
</dbReference>
<dbReference type="SUPFAM" id="SSF52540">
    <property type="entry name" value="P-loop containing nucleoside triphosphate hydrolases"/>
    <property type="match status" value="1"/>
</dbReference>
<keyword evidence="2 6" id="KW-0378">Hydrolase</keyword>
<feature type="binding site" evidence="6">
    <location>
        <begin position="17"/>
        <end position="24"/>
    </location>
    <ligand>
        <name>ATP</name>
        <dbReference type="ChEBI" id="CHEBI:30616"/>
    </ligand>
</feature>
<dbReference type="EMBL" id="PPTP01000004">
    <property type="protein sequence ID" value="RDB55773.1"/>
    <property type="molecule type" value="Genomic_DNA"/>
</dbReference>
<dbReference type="Gene3D" id="1.10.486.10">
    <property type="entry name" value="PCRA, domain 4"/>
    <property type="match status" value="1"/>
</dbReference>
<evidence type="ECO:0000256" key="4">
    <source>
        <dbReference type="ARBA" id="ARBA00022840"/>
    </source>
</evidence>
<accession>A0A369L7X2</accession>
<evidence type="ECO:0000313" key="9">
    <source>
        <dbReference type="Proteomes" id="UP000253792"/>
    </source>
</evidence>
<dbReference type="InterPro" id="IPR014016">
    <property type="entry name" value="UvrD-like_ATP-bd"/>
</dbReference>
<dbReference type="Proteomes" id="UP000253792">
    <property type="component" value="Unassembled WGS sequence"/>
</dbReference>
<feature type="domain" description="UvrD-like helicase ATP-binding" evidence="7">
    <location>
        <begin position="1"/>
        <end position="266"/>
    </location>
</feature>
<proteinExistence type="predicted"/>
<keyword evidence="9" id="KW-1185">Reference proteome</keyword>
<evidence type="ECO:0000259" key="7">
    <source>
        <dbReference type="PROSITE" id="PS51198"/>
    </source>
</evidence>
<evidence type="ECO:0000256" key="6">
    <source>
        <dbReference type="PROSITE-ProRule" id="PRU00560"/>
    </source>
</evidence>
<gene>
    <name evidence="8" type="ORF">C1880_06100</name>
</gene>
<keyword evidence="3 6" id="KW-0347">Helicase</keyword>
<comment type="caution">
    <text evidence="8">The sequence shown here is derived from an EMBL/GenBank/DDBJ whole genome shotgun (WGS) entry which is preliminary data.</text>
</comment>
<dbReference type="GO" id="GO:0003677">
    <property type="term" value="F:DNA binding"/>
    <property type="evidence" value="ECO:0007669"/>
    <property type="project" value="UniProtKB-KW"/>
</dbReference>
<dbReference type="PROSITE" id="PS51198">
    <property type="entry name" value="UVRD_HELICASE_ATP_BIND"/>
    <property type="match status" value="1"/>
</dbReference>
<dbReference type="PANTHER" id="PTHR11070:SF2">
    <property type="entry name" value="ATP-DEPENDENT DNA HELICASE SRS2"/>
    <property type="match status" value="1"/>
</dbReference>
<dbReference type="InterPro" id="IPR013986">
    <property type="entry name" value="DExx_box_DNA_helicase_dom_sf"/>
</dbReference>
<protein>
    <recommendedName>
        <fullName evidence="7">UvrD-like helicase ATP-binding domain-containing protein</fullName>
    </recommendedName>
</protein>
<dbReference type="STRING" id="1034345.GCA_000236865_00779"/>
<keyword evidence="1 6" id="KW-0547">Nucleotide-binding</keyword>
<dbReference type="GO" id="GO:0005524">
    <property type="term" value="F:ATP binding"/>
    <property type="evidence" value="ECO:0007669"/>
    <property type="project" value="UniProtKB-UniRule"/>
</dbReference>
<keyword evidence="4 6" id="KW-0067">ATP-binding</keyword>
<dbReference type="PANTHER" id="PTHR11070">
    <property type="entry name" value="UVRD / RECB / PCRA DNA HELICASE FAMILY MEMBER"/>
    <property type="match status" value="1"/>
</dbReference>
<dbReference type="Gene3D" id="1.10.10.160">
    <property type="match status" value="1"/>
</dbReference>
<dbReference type="Pfam" id="PF00580">
    <property type="entry name" value="UvrD-helicase"/>
    <property type="match status" value="1"/>
</dbReference>
<dbReference type="OrthoDB" id="3170426at2"/>
<evidence type="ECO:0000256" key="3">
    <source>
        <dbReference type="ARBA" id="ARBA00022806"/>
    </source>
</evidence>
<dbReference type="GO" id="GO:0000725">
    <property type="term" value="P:recombinational repair"/>
    <property type="evidence" value="ECO:0007669"/>
    <property type="project" value="TreeGrafter"/>
</dbReference>
<evidence type="ECO:0000313" key="8">
    <source>
        <dbReference type="EMBL" id="RDB55773.1"/>
    </source>
</evidence>
<reference evidence="8 9" key="1">
    <citation type="journal article" date="2018" name="Elife">
        <title>Discovery and characterization of a prevalent human gut bacterial enzyme sufficient for the inactivation of a family of plant toxins.</title>
        <authorList>
            <person name="Koppel N."/>
            <person name="Bisanz J.E."/>
            <person name="Pandelia M.E."/>
            <person name="Turnbaugh P.J."/>
            <person name="Balskus E.P."/>
        </authorList>
    </citation>
    <scope>NUCLEOTIDE SEQUENCE [LARGE SCALE GENOMIC DNA]</scope>
    <source>
        <strain evidence="9">anaerobia AP69FAA</strain>
    </source>
</reference>
<keyword evidence="5" id="KW-0238">DNA-binding</keyword>
<sequence length="654" mass="71170">MIDTIAAFDGRLAKVEGAERSGKTQALVARCAHLIQNGEAPASILVAVTNAFAAQAFRKRLRRALPANLIGAALSVRVCTALDAAVSVLDQPAAREATGRVPRILNSAEYNFFLEDLKTIGEHPRKLRSMLGFLDRKMAGYEPREEWNAGTAADNLLAYATRILKLRGAMLAGEAPMLAADFLKSDAGEGARGSFAYVLADDFQNFSHAEQTVLCLLADKQIMVTGNPNQMMSKRGNHPYIEGFLKFEAVRRDVEVFHLQGAFGNPQVIALADALCTEGDMDSAYIAGSATPIERAAGAEGLPQGVQSIKWNTPEDELNGLTKYLRKLMDGQEDAREALTCVVVPNRRWAVMVEKMLRRRGFNVSAAGAAGTLAGDPRDSTRSRALVAYTKLGLLADPTDMIAWRSWCGFDNALTNSDAWMGLQDFAEAEGLTLYQALQQVGNAGFGAKEPFLRARTLAEKWRSGQDFLEKNATRRGFGLMKAIGAEGISEFEAVAADMVGDETAKSLLELEQAAISDPVWTEDPHVVHICLPQNLCGTEYDNMFVVGCIDGFFPQRNAFEVISTDGERNRVMDSERRDFMGGVAKAKHLLVLSHFSKAELELAERTKMQVVRVKSENGKRMAIVRPSCFLSEAGDAAPTTMGGQALLAEYGLN</sequence>
<dbReference type="AlphaFoldDB" id="A0A369L7X2"/>
<dbReference type="GO" id="GO:0043138">
    <property type="term" value="F:3'-5' DNA helicase activity"/>
    <property type="evidence" value="ECO:0007669"/>
    <property type="project" value="TreeGrafter"/>
</dbReference>
<dbReference type="InterPro" id="IPR027417">
    <property type="entry name" value="P-loop_NTPase"/>
</dbReference>
<dbReference type="Gene3D" id="3.40.50.300">
    <property type="entry name" value="P-loop containing nucleotide triphosphate hydrolases"/>
    <property type="match status" value="2"/>
</dbReference>
<evidence type="ECO:0000256" key="2">
    <source>
        <dbReference type="ARBA" id="ARBA00022801"/>
    </source>
</evidence>
<dbReference type="RefSeq" id="WP_114620697.1">
    <property type="nucleotide sequence ID" value="NZ_PPTP01000004.1"/>
</dbReference>
<evidence type="ECO:0000256" key="1">
    <source>
        <dbReference type="ARBA" id="ARBA00022741"/>
    </source>
</evidence>
<dbReference type="GO" id="GO:0016787">
    <property type="term" value="F:hydrolase activity"/>
    <property type="evidence" value="ECO:0007669"/>
    <property type="project" value="UniProtKB-UniRule"/>
</dbReference>